<feature type="chain" id="PRO_5026771217" description="Outer membrane protein beta-barrel domain-containing protein" evidence="1">
    <location>
        <begin position="21"/>
        <end position="201"/>
    </location>
</feature>
<evidence type="ECO:0000313" key="2">
    <source>
        <dbReference type="EMBL" id="KAB1064793.1"/>
    </source>
</evidence>
<keyword evidence="1" id="KW-0732">Signal</keyword>
<comment type="caution">
    <text evidence="2">The sequence shown here is derived from an EMBL/GenBank/DDBJ whole genome shotgun (WGS) entry which is preliminary data.</text>
</comment>
<organism evidence="2 3">
    <name type="scientific">Salibacter halophilus</name>
    <dbReference type="NCBI Taxonomy" id="1803916"/>
    <lineage>
        <taxon>Bacteria</taxon>
        <taxon>Pseudomonadati</taxon>
        <taxon>Bacteroidota</taxon>
        <taxon>Flavobacteriia</taxon>
        <taxon>Flavobacteriales</taxon>
        <taxon>Salibacteraceae</taxon>
        <taxon>Salibacter</taxon>
    </lineage>
</organism>
<name>A0A6N6M5I9_9FLAO</name>
<dbReference type="AlphaFoldDB" id="A0A6N6M5I9"/>
<dbReference type="RefSeq" id="WP_151167112.1">
    <property type="nucleotide sequence ID" value="NZ_WACR01000004.1"/>
</dbReference>
<feature type="signal peptide" evidence="1">
    <location>
        <begin position="1"/>
        <end position="20"/>
    </location>
</feature>
<accession>A0A6N6M5I9</accession>
<dbReference type="OrthoDB" id="5381546at2"/>
<dbReference type="Proteomes" id="UP000435357">
    <property type="component" value="Unassembled WGS sequence"/>
</dbReference>
<evidence type="ECO:0000256" key="1">
    <source>
        <dbReference type="SAM" id="SignalP"/>
    </source>
</evidence>
<proteinExistence type="predicted"/>
<gene>
    <name evidence="2" type="ORF">F3059_05400</name>
</gene>
<reference evidence="2 3" key="1">
    <citation type="submission" date="2019-09" db="EMBL/GenBank/DDBJ databases">
        <title>Genomes of Cryomorphaceae.</title>
        <authorList>
            <person name="Bowman J.P."/>
        </authorList>
    </citation>
    <scope>NUCLEOTIDE SEQUENCE [LARGE SCALE GENOMIC DNA]</scope>
    <source>
        <strain evidence="2 3">KCTC 52047</strain>
    </source>
</reference>
<dbReference type="EMBL" id="WACR01000004">
    <property type="protein sequence ID" value="KAB1064793.1"/>
    <property type="molecule type" value="Genomic_DNA"/>
</dbReference>
<keyword evidence="3" id="KW-1185">Reference proteome</keyword>
<protein>
    <recommendedName>
        <fullName evidence="4">Outer membrane protein beta-barrel domain-containing protein</fullName>
    </recommendedName>
</protein>
<evidence type="ECO:0008006" key="4">
    <source>
        <dbReference type="Google" id="ProtNLM"/>
    </source>
</evidence>
<sequence>MRRRHYILLILFCLSITVRAQDSSSSSFAKKLIPTGAQGQFAGNIGMVSIGPNWNLYKKKLHLEYSFGIVPENEFLKPIYSSALKLRFTPWKFDIDDKTHLYPVSLGIGINYTYGERYSKYNNTSQYERGYYWWTTAMRFGSFYQIEISRSFDTEFIKEAGLYFETSIWDLDLYNYSANENYKQLSYMELLTLGAGFRVYF</sequence>
<evidence type="ECO:0000313" key="3">
    <source>
        <dbReference type="Proteomes" id="UP000435357"/>
    </source>
</evidence>